<name>A0A1C0B8H2_9BACT</name>
<dbReference type="InterPro" id="IPR042214">
    <property type="entry name" value="TruD_catalytic"/>
</dbReference>
<evidence type="ECO:0000256" key="2">
    <source>
        <dbReference type="ARBA" id="ARBA00022694"/>
    </source>
</evidence>
<dbReference type="PANTHER" id="PTHR47811:SF1">
    <property type="entry name" value="TRNA PSEUDOURIDINE SYNTHASE D"/>
    <property type="match status" value="1"/>
</dbReference>
<comment type="similarity">
    <text evidence="1 4">Belongs to the pseudouridine synthase TruD family.</text>
</comment>
<dbReference type="PATRIC" id="fig|544718.43.peg.124"/>
<feature type="active site" description="Nucleophile" evidence="4">
    <location>
        <position position="78"/>
    </location>
</feature>
<comment type="caution">
    <text evidence="6">The sequence shown here is derived from an EMBL/GenBank/DDBJ whole genome shotgun (WGS) entry which is preliminary data.</text>
</comment>
<dbReference type="InterPro" id="IPR050170">
    <property type="entry name" value="TruD_pseudoU_synthase"/>
</dbReference>
<dbReference type="GO" id="GO:0031119">
    <property type="term" value="P:tRNA pseudouridine synthesis"/>
    <property type="evidence" value="ECO:0007669"/>
    <property type="project" value="UniProtKB-UniRule"/>
</dbReference>
<keyword evidence="3 4" id="KW-0413">Isomerase</keyword>
<organism evidence="6 7">
    <name type="scientific">Aliarcobacter thereius</name>
    <dbReference type="NCBI Taxonomy" id="544718"/>
    <lineage>
        <taxon>Bacteria</taxon>
        <taxon>Pseudomonadati</taxon>
        <taxon>Campylobacterota</taxon>
        <taxon>Epsilonproteobacteria</taxon>
        <taxon>Campylobacterales</taxon>
        <taxon>Arcobacteraceae</taxon>
        <taxon>Aliarcobacter</taxon>
    </lineage>
</organism>
<dbReference type="Pfam" id="PF01142">
    <property type="entry name" value="TruD"/>
    <property type="match status" value="2"/>
</dbReference>
<reference evidence="7" key="1">
    <citation type="submission" date="2015-05" db="EMBL/GenBank/DDBJ databases">
        <authorList>
            <person name="Rovetto F."/>
            <person name="Cocolin L."/>
            <person name="Illeghems K."/>
            <person name="Van Nieuwerburgh F."/>
            <person name="Houf K."/>
        </authorList>
    </citation>
    <scope>NUCLEOTIDE SEQUENCE [LARGE SCALE GENOMIC DNA]</scope>
    <source>
        <strain evidence="7">DU22</strain>
    </source>
</reference>
<dbReference type="InterPro" id="IPR043165">
    <property type="entry name" value="TruD_insert_sf"/>
</dbReference>
<dbReference type="STRING" id="544718.AAX25_00123"/>
<sequence length="334" mass="39315">MNIIKRDYFLHDKKLNFKFFQNVDDFIVEEEPLSFSSHGNFLVLKVKKQNCDTWELLDRFSKHLGIFSNELGYAGLKDKNATTTQYISIPKKYQKDIKTFRSKKIEILDSFLHNKKLNIGDLNANRFKINLKEVEIEELFIIEKVLKLVNKSGMPNYFGYQRFGKDVEDNLEKAKDLLFDESKIKDRKLAKMLISAYQSSYFNAWLKERLKLNKEEFSLLNGDVFFDIKNNKLFTPKNINKKIIDDFRNHEITPTGLLPGTDVFKARDDALLIEQKYDNSEIREKGYRREAIVFPKILDTKYNKDKKELLLDFVLPKGSYATVLIELLANRNFS</sequence>
<dbReference type="InterPro" id="IPR020103">
    <property type="entry name" value="PsdUridine_synth_cat_dom_sf"/>
</dbReference>
<dbReference type="InterPro" id="IPR011760">
    <property type="entry name" value="PsdUridine_synth_TruD_insert"/>
</dbReference>
<protein>
    <recommendedName>
        <fullName evidence="4">tRNA pseudouridine synthase D</fullName>
        <ecNumber evidence="4">5.4.99.27</ecNumber>
    </recommendedName>
    <alternativeName>
        <fullName evidence="4">tRNA pseudouridine(13) synthase</fullName>
    </alternativeName>
    <alternativeName>
        <fullName evidence="4">tRNA pseudouridylate synthase D</fullName>
    </alternativeName>
    <alternativeName>
        <fullName evidence="4">tRNA-uridine isomerase D</fullName>
    </alternativeName>
</protein>
<evidence type="ECO:0000256" key="3">
    <source>
        <dbReference type="ARBA" id="ARBA00023235"/>
    </source>
</evidence>
<evidence type="ECO:0000256" key="1">
    <source>
        <dbReference type="ARBA" id="ARBA00007953"/>
    </source>
</evidence>
<proteinExistence type="inferred from homology"/>
<dbReference type="SUPFAM" id="SSF55120">
    <property type="entry name" value="Pseudouridine synthase"/>
    <property type="match status" value="1"/>
</dbReference>
<evidence type="ECO:0000313" key="7">
    <source>
        <dbReference type="Proteomes" id="UP000093281"/>
    </source>
</evidence>
<dbReference type="PANTHER" id="PTHR47811">
    <property type="entry name" value="TRNA PSEUDOURIDINE SYNTHASE D"/>
    <property type="match status" value="1"/>
</dbReference>
<accession>A0A1C0B8H2</accession>
<dbReference type="PROSITE" id="PS01268">
    <property type="entry name" value="UPF0024"/>
    <property type="match status" value="1"/>
</dbReference>
<dbReference type="GO" id="GO:0005829">
    <property type="term" value="C:cytosol"/>
    <property type="evidence" value="ECO:0007669"/>
    <property type="project" value="TreeGrafter"/>
</dbReference>
<evidence type="ECO:0000256" key="4">
    <source>
        <dbReference type="HAMAP-Rule" id="MF_01082"/>
    </source>
</evidence>
<dbReference type="RefSeq" id="WP_228140835.1">
    <property type="nucleotide sequence ID" value="NZ_LCUJ01000002.1"/>
</dbReference>
<dbReference type="GO" id="GO:0160150">
    <property type="term" value="F:tRNA pseudouridine(13) synthase activity"/>
    <property type="evidence" value="ECO:0007669"/>
    <property type="project" value="UniProtKB-EC"/>
</dbReference>
<feature type="domain" description="TRUD" evidence="5">
    <location>
        <begin position="153"/>
        <end position="311"/>
    </location>
</feature>
<dbReference type="HAMAP" id="MF_01082">
    <property type="entry name" value="TruD"/>
    <property type="match status" value="1"/>
</dbReference>
<dbReference type="Gene3D" id="3.30.2350.20">
    <property type="entry name" value="TruD, catalytic domain"/>
    <property type="match status" value="1"/>
</dbReference>
<dbReference type="InterPro" id="IPR001656">
    <property type="entry name" value="PsdUridine_synth_TruD"/>
</dbReference>
<dbReference type="Gene3D" id="3.30.2340.10">
    <property type="entry name" value="TruD, insertion domain"/>
    <property type="match status" value="1"/>
</dbReference>
<dbReference type="GO" id="GO:0003723">
    <property type="term" value="F:RNA binding"/>
    <property type="evidence" value="ECO:0007669"/>
    <property type="project" value="InterPro"/>
</dbReference>
<dbReference type="AlphaFoldDB" id="A0A1C0B8H2"/>
<keyword evidence="2 4" id="KW-0819">tRNA processing</keyword>
<evidence type="ECO:0000259" key="5">
    <source>
        <dbReference type="PROSITE" id="PS50984"/>
    </source>
</evidence>
<dbReference type="EMBL" id="LCUJ01000002">
    <property type="protein sequence ID" value="OCL99894.1"/>
    <property type="molecule type" value="Genomic_DNA"/>
</dbReference>
<comment type="function">
    <text evidence="4">Responsible for synthesis of pseudouridine from uracil-13 in transfer RNAs.</text>
</comment>
<dbReference type="EC" id="5.4.99.27" evidence="4"/>
<dbReference type="InterPro" id="IPR020119">
    <property type="entry name" value="PsdUridine_synth_TruD_CS"/>
</dbReference>
<dbReference type="Proteomes" id="UP000093281">
    <property type="component" value="Unassembled WGS sequence"/>
</dbReference>
<dbReference type="PROSITE" id="PS50984">
    <property type="entry name" value="TRUD"/>
    <property type="match status" value="1"/>
</dbReference>
<evidence type="ECO:0000313" key="6">
    <source>
        <dbReference type="EMBL" id="OCL99894.1"/>
    </source>
</evidence>
<gene>
    <name evidence="6" type="primary">truD_1</name>
    <name evidence="4" type="synonym">truD</name>
    <name evidence="6" type="ORF">AAX29_00947</name>
</gene>
<comment type="catalytic activity">
    <reaction evidence="4">
        <text>uridine(13) in tRNA = pseudouridine(13) in tRNA</text>
        <dbReference type="Rhea" id="RHEA:42540"/>
        <dbReference type="Rhea" id="RHEA-COMP:10105"/>
        <dbReference type="Rhea" id="RHEA-COMP:10106"/>
        <dbReference type="ChEBI" id="CHEBI:65314"/>
        <dbReference type="ChEBI" id="CHEBI:65315"/>
        <dbReference type="EC" id="5.4.99.27"/>
    </reaction>
</comment>